<name>A0A1C6RPQ0_9ACTN</name>
<dbReference type="InterPro" id="IPR013587">
    <property type="entry name" value="Nitrate/nitrite_sensing"/>
</dbReference>
<keyword evidence="5" id="KW-0418">Kinase</keyword>
<keyword evidence="4" id="KW-0808">Transferase</keyword>
<feature type="region of interest" description="Disordered" evidence="6">
    <location>
        <begin position="1"/>
        <end position="20"/>
    </location>
</feature>
<feature type="transmembrane region" description="Helical" evidence="7">
    <location>
        <begin position="320"/>
        <end position="343"/>
    </location>
</feature>
<keyword evidence="7" id="KW-1133">Transmembrane helix</keyword>
<dbReference type="PANTHER" id="PTHR45436">
    <property type="entry name" value="SENSOR HISTIDINE KINASE YKOH"/>
    <property type="match status" value="1"/>
</dbReference>
<evidence type="ECO:0000256" key="7">
    <source>
        <dbReference type="SAM" id="Phobius"/>
    </source>
</evidence>
<keyword evidence="7" id="KW-0472">Membrane</keyword>
<dbReference type="PANTHER" id="PTHR45436:SF5">
    <property type="entry name" value="SENSOR HISTIDINE KINASE TRCS"/>
    <property type="match status" value="1"/>
</dbReference>
<evidence type="ECO:0000259" key="8">
    <source>
        <dbReference type="Pfam" id="PF08376"/>
    </source>
</evidence>
<evidence type="ECO:0000256" key="3">
    <source>
        <dbReference type="ARBA" id="ARBA00022553"/>
    </source>
</evidence>
<evidence type="ECO:0000256" key="2">
    <source>
        <dbReference type="ARBA" id="ARBA00012438"/>
    </source>
</evidence>
<dbReference type="AlphaFoldDB" id="A0A1C6RPQ0"/>
<sequence>MPAPRTARVRRHNGSSDQPNRLWSVRTQLLAPILIATLGLLGLGTLQTSSALSASSDAQRARVLAGTATATVRLVHELERELAETVALRGRGGTSGRQLVDAQRQRGDTAVRRYRTAAEDARDVAPGLARVLDGANEQLEQLDDARSVALGNRPADTLYLSLVDSLLAVADALPAQLRNTELANAAREVASVGAQEHIAALERDLLRASFNRGTLTKAELVRVAHLRGAQEQRQAEFSRIASPEASATYGRLMTGSDVSTARRMRDQVLSADSEALPADGDAWFVAQSSVIRRYNLVGRNLSEQLDARAAELATDARTSALVTGAATLTLALLAFLTASFLAVRTSRRLRELRAAALIMARRELSERIDAIASGTDQGPNGTAPGSTGPSALERTAAIARGRDEIAQVAEAFDTVNQAALHLAGEQAELRVDVTRMAEALARRIRTLITRQLRLLDEFEREETDPDALARLFALDHLAARMRRNGENLLVLAGANPAAPRRAPTC</sequence>
<keyword evidence="10" id="KW-1185">Reference proteome</keyword>
<evidence type="ECO:0000256" key="6">
    <source>
        <dbReference type="SAM" id="MobiDB-lite"/>
    </source>
</evidence>
<dbReference type="GO" id="GO:0000160">
    <property type="term" value="P:phosphorelay signal transduction system"/>
    <property type="evidence" value="ECO:0007669"/>
    <property type="project" value="TreeGrafter"/>
</dbReference>
<accession>A0A1C6RPQ0</accession>
<keyword evidence="3" id="KW-0597">Phosphoprotein</keyword>
<evidence type="ECO:0000256" key="5">
    <source>
        <dbReference type="ARBA" id="ARBA00022777"/>
    </source>
</evidence>
<evidence type="ECO:0000313" key="9">
    <source>
        <dbReference type="EMBL" id="SCL19023.1"/>
    </source>
</evidence>
<reference evidence="10" key="1">
    <citation type="submission" date="2016-06" db="EMBL/GenBank/DDBJ databases">
        <authorList>
            <person name="Varghese N."/>
            <person name="Submissions Spin"/>
        </authorList>
    </citation>
    <scope>NUCLEOTIDE SEQUENCE [LARGE SCALE GENOMIC DNA]</scope>
    <source>
        <strain evidence="10">DSM 43817</strain>
    </source>
</reference>
<dbReference type="RefSeq" id="WP_245730078.1">
    <property type="nucleotide sequence ID" value="NZ_FMHW01000002.1"/>
</dbReference>
<proteinExistence type="predicted"/>
<dbReference type="Pfam" id="PF08376">
    <property type="entry name" value="NIT"/>
    <property type="match status" value="1"/>
</dbReference>
<dbReference type="GO" id="GO:0005886">
    <property type="term" value="C:plasma membrane"/>
    <property type="evidence" value="ECO:0007669"/>
    <property type="project" value="TreeGrafter"/>
</dbReference>
<evidence type="ECO:0000256" key="1">
    <source>
        <dbReference type="ARBA" id="ARBA00000085"/>
    </source>
</evidence>
<protein>
    <recommendedName>
        <fullName evidence="2">histidine kinase</fullName>
        <ecNumber evidence="2">2.7.13.3</ecNumber>
    </recommendedName>
</protein>
<gene>
    <name evidence="9" type="ORF">GA0074692_0529</name>
</gene>
<feature type="domain" description="Nitrate/nitrite sensing protein" evidence="8">
    <location>
        <begin position="74"/>
        <end position="305"/>
    </location>
</feature>
<dbReference type="GO" id="GO:0004673">
    <property type="term" value="F:protein histidine kinase activity"/>
    <property type="evidence" value="ECO:0007669"/>
    <property type="project" value="UniProtKB-EC"/>
</dbReference>
<dbReference type="Proteomes" id="UP000198959">
    <property type="component" value="Unassembled WGS sequence"/>
</dbReference>
<dbReference type="STRING" id="145854.GA0074692_0529"/>
<dbReference type="EMBL" id="FMHW01000002">
    <property type="protein sequence ID" value="SCL19023.1"/>
    <property type="molecule type" value="Genomic_DNA"/>
</dbReference>
<keyword evidence="7" id="KW-0812">Transmembrane</keyword>
<evidence type="ECO:0000256" key="4">
    <source>
        <dbReference type="ARBA" id="ARBA00022679"/>
    </source>
</evidence>
<dbReference type="EC" id="2.7.13.3" evidence="2"/>
<comment type="catalytic activity">
    <reaction evidence="1">
        <text>ATP + protein L-histidine = ADP + protein N-phospho-L-histidine.</text>
        <dbReference type="EC" id="2.7.13.3"/>
    </reaction>
</comment>
<evidence type="ECO:0000313" key="10">
    <source>
        <dbReference type="Proteomes" id="UP000198959"/>
    </source>
</evidence>
<dbReference type="InterPro" id="IPR050428">
    <property type="entry name" value="TCS_sensor_his_kinase"/>
</dbReference>
<organism evidence="9 10">
    <name type="scientific">Micromonospora pallida</name>
    <dbReference type="NCBI Taxonomy" id="145854"/>
    <lineage>
        <taxon>Bacteria</taxon>
        <taxon>Bacillati</taxon>
        <taxon>Actinomycetota</taxon>
        <taxon>Actinomycetes</taxon>
        <taxon>Micromonosporales</taxon>
        <taxon>Micromonosporaceae</taxon>
        <taxon>Micromonospora</taxon>
    </lineage>
</organism>